<dbReference type="PROSITE" id="PS01357">
    <property type="entry name" value="ZF_ZZ_1"/>
    <property type="match status" value="1"/>
</dbReference>
<dbReference type="PANTHER" id="PTHR12268:SF27">
    <property type="entry name" value="DYSTROBREVIN, ISOFORM F"/>
    <property type="match status" value="1"/>
</dbReference>
<dbReference type="SUPFAM" id="SSF47473">
    <property type="entry name" value="EF-hand"/>
    <property type="match status" value="2"/>
</dbReference>
<evidence type="ECO:0000259" key="11">
    <source>
        <dbReference type="PROSITE" id="PS50135"/>
    </source>
</evidence>
<dbReference type="Pfam" id="PF09069">
    <property type="entry name" value="EF-hand_3"/>
    <property type="match status" value="1"/>
</dbReference>
<feature type="region of interest" description="Disordered" evidence="10">
    <location>
        <begin position="333"/>
        <end position="353"/>
    </location>
</feature>
<dbReference type="PIRSF" id="PIRSF038204">
    <property type="entry name" value="Distrobrevin"/>
    <property type="match status" value="1"/>
</dbReference>
<keyword evidence="13" id="KW-1185">Reference proteome</keyword>
<evidence type="ECO:0000256" key="2">
    <source>
        <dbReference type="ARBA" id="ARBA00009563"/>
    </source>
</evidence>
<name>A0A9J6FL33_HAELO</name>
<dbReference type="GO" id="GO:0008270">
    <property type="term" value="F:zinc ion binding"/>
    <property type="evidence" value="ECO:0007669"/>
    <property type="project" value="UniProtKB-KW"/>
</dbReference>
<dbReference type="GO" id="GO:0005737">
    <property type="term" value="C:cytoplasm"/>
    <property type="evidence" value="ECO:0007669"/>
    <property type="project" value="UniProtKB-SubCell"/>
</dbReference>
<comment type="similarity">
    <text evidence="2 8">Belongs to the dystrophin family. Dystrobrevin subfamily.</text>
</comment>
<feature type="region of interest" description="Disordered" evidence="10">
    <location>
        <begin position="470"/>
        <end position="496"/>
    </location>
</feature>
<dbReference type="VEuPathDB" id="VectorBase:HLOH_048404"/>
<dbReference type="SUPFAM" id="SSF57850">
    <property type="entry name" value="RING/U-box"/>
    <property type="match status" value="1"/>
</dbReference>
<organism evidence="12 13">
    <name type="scientific">Haemaphysalis longicornis</name>
    <name type="common">Bush tick</name>
    <dbReference type="NCBI Taxonomy" id="44386"/>
    <lineage>
        <taxon>Eukaryota</taxon>
        <taxon>Metazoa</taxon>
        <taxon>Ecdysozoa</taxon>
        <taxon>Arthropoda</taxon>
        <taxon>Chelicerata</taxon>
        <taxon>Arachnida</taxon>
        <taxon>Acari</taxon>
        <taxon>Parasitiformes</taxon>
        <taxon>Ixodida</taxon>
        <taxon>Ixodoidea</taxon>
        <taxon>Ixodidae</taxon>
        <taxon>Haemaphysalinae</taxon>
        <taxon>Haemaphysalis</taxon>
    </lineage>
</organism>
<dbReference type="InterPro" id="IPR017432">
    <property type="entry name" value="Distrobrevin"/>
</dbReference>
<dbReference type="GO" id="GO:0046716">
    <property type="term" value="P:muscle cell cellular homeostasis"/>
    <property type="evidence" value="ECO:0007669"/>
    <property type="project" value="UniProtKB-ARBA"/>
</dbReference>
<evidence type="ECO:0000256" key="5">
    <source>
        <dbReference type="ARBA" id="ARBA00022771"/>
    </source>
</evidence>
<dbReference type="OrthoDB" id="6019271at2759"/>
<keyword evidence="4" id="KW-0479">Metal-binding</keyword>
<keyword evidence="5 9" id="KW-0863">Zinc-finger</keyword>
<dbReference type="CDD" id="cd16244">
    <property type="entry name" value="EFh_DTN"/>
    <property type="match status" value="1"/>
</dbReference>
<proteinExistence type="inferred from homology"/>
<keyword evidence="7" id="KW-0175">Coiled coil</keyword>
<dbReference type="OMA" id="MFLDIMA"/>
<dbReference type="GO" id="GO:0045202">
    <property type="term" value="C:synapse"/>
    <property type="evidence" value="ECO:0007669"/>
    <property type="project" value="TreeGrafter"/>
</dbReference>
<keyword evidence="6" id="KW-0862">Zinc</keyword>
<dbReference type="InterPro" id="IPR050774">
    <property type="entry name" value="KCMF1/Dystrophin"/>
</dbReference>
<evidence type="ECO:0000256" key="10">
    <source>
        <dbReference type="SAM" id="MobiDB-lite"/>
    </source>
</evidence>
<comment type="caution">
    <text evidence="12">The sequence shown here is derived from an EMBL/GenBank/DDBJ whole genome shotgun (WGS) entry which is preliminary data.</text>
</comment>
<feature type="compositionally biased region" description="Low complexity" evidence="10">
    <location>
        <begin position="475"/>
        <end position="489"/>
    </location>
</feature>
<sequence>MEYPDEEPGADLKLLMAEMKNQNFDVIRFASYRTACKLRFVQKRCQLHLVDLWNLIEAFRENALHVMDAQAPLGVTRVRALLGSLYYQLNKRLPPSQQLDLPHCVGLLLQWLLASYDPEQQGCVRVLSLKVALAILCAGKLLDKLRYLFSLLADSSGRLPVSRFGQLLEEALILPASVLESPSFHFSDSLPTSIFHQSRVTLNEFLSVLTSDGGPECLVWMPLLHRMANVENVLHPVQCDGCNRDSFLGFRYKCQRCYNYQLCQDCFWRGRTSGSHTNQHEMKEYAVYKSASKQLGHSLRKSFRCVPERPGRPLPHFPEEEHTLDLAHIVPPSPAASHNGLPSLMGPPLDSGQDEEHRLIARYAARLAQRPTSTCGDTAQQRELLAQLEAKNRRGFSLSLSSQEMMGQIVRLRQQQEREESMRAGSPALVGELQALRQRKAHLETHLAQLQDSRRDLMLQLEALMKMLKNHQRSPRSTPNSSPRSTASPPERPPLVAAHLQTPDSLVGLGADVQLAFGRTPEGCRQLRDHLLVAADSVTHAMSSLVRELHSGMPHSPNGRKSVGSEDEASQPGPDGDISQRNGCPDPSPQELSPSCLQPGTTDDDSYVRTEDEEEAANTDWEETVHRWVNR</sequence>
<gene>
    <name evidence="12" type="ORF">HPB48_005952</name>
</gene>
<dbReference type="InterPro" id="IPR011992">
    <property type="entry name" value="EF-hand-dom_pair"/>
</dbReference>
<evidence type="ECO:0000313" key="13">
    <source>
        <dbReference type="Proteomes" id="UP000821853"/>
    </source>
</evidence>
<feature type="region of interest" description="Disordered" evidence="10">
    <location>
        <begin position="550"/>
        <end position="631"/>
    </location>
</feature>
<evidence type="ECO:0000256" key="7">
    <source>
        <dbReference type="ARBA" id="ARBA00023054"/>
    </source>
</evidence>
<evidence type="ECO:0000313" key="12">
    <source>
        <dbReference type="EMBL" id="KAH9363515.1"/>
    </source>
</evidence>
<evidence type="ECO:0000256" key="6">
    <source>
        <dbReference type="ARBA" id="ARBA00022833"/>
    </source>
</evidence>
<dbReference type="Gene3D" id="3.30.60.90">
    <property type="match status" value="1"/>
</dbReference>
<dbReference type="CDD" id="cd02334">
    <property type="entry name" value="ZZ_dystrophin"/>
    <property type="match status" value="1"/>
</dbReference>
<dbReference type="Gene3D" id="1.10.238.10">
    <property type="entry name" value="EF-hand"/>
    <property type="match status" value="2"/>
</dbReference>
<accession>A0A9J6FL33</accession>
<dbReference type="EMBL" id="JABSTR010000002">
    <property type="protein sequence ID" value="KAH9363515.1"/>
    <property type="molecule type" value="Genomic_DNA"/>
</dbReference>
<dbReference type="GO" id="GO:0099536">
    <property type="term" value="P:synaptic signaling"/>
    <property type="evidence" value="ECO:0007669"/>
    <property type="project" value="TreeGrafter"/>
</dbReference>
<dbReference type="Pfam" id="PF09068">
    <property type="entry name" value="EF-hand_2"/>
    <property type="match status" value="1"/>
</dbReference>
<reference evidence="12 13" key="1">
    <citation type="journal article" date="2020" name="Cell">
        <title>Large-Scale Comparative Analyses of Tick Genomes Elucidate Their Genetic Diversity and Vector Capacities.</title>
        <authorList>
            <consortium name="Tick Genome and Microbiome Consortium (TIGMIC)"/>
            <person name="Jia N."/>
            <person name="Wang J."/>
            <person name="Shi W."/>
            <person name="Du L."/>
            <person name="Sun Y."/>
            <person name="Zhan W."/>
            <person name="Jiang J.F."/>
            <person name="Wang Q."/>
            <person name="Zhang B."/>
            <person name="Ji P."/>
            <person name="Bell-Sakyi L."/>
            <person name="Cui X.M."/>
            <person name="Yuan T.T."/>
            <person name="Jiang B.G."/>
            <person name="Yang W.F."/>
            <person name="Lam T.T."/>
            <person name="Chang Q.C."/>
            <person name="Ding S.J."/>
            <person name="Wang X.J."/>
            <person name="Zhu J.G."/>
            <person name="Ruan X.D."/>
            <person name="Zhao L."/>
            <person name="Wei J.T."/>
            <person name="Ye R.Z."/>
            <person name="Que T.C."/>
            <person name="Du C.H."/>
            <person name="Zhou Y.H."/>
            <person name="Cheng J.X."/>
            <person name="Dai P.F."/>
            <person name="Guo W.B."/>
            <person name="Han X.H."/>
            <person name="Huang E.J."/>
            <person name="Li L.F."/>
            <person name="Wei W."/>
            <person name="Gao Y.C."/>
            <person name="Liu J.Z."/>
            <person name="Shao H.Z."/>
            <person name="Wang X."/>
            <person name="Wang C.C."/>
            <person name="Yang T.C."/>
            <person name="Huo Q.B."/>
            <person name="Li W."/>
            <person name="Chen H.Y."/>
            <person name="Chen S.E."/>
            <person name="Zhou L.G."/>
            <person name="Ni X.B."/>
            <person name="Tian J.H."/>
            <person name="Sheng Y."/>
            <person name="Liu T."/>
            <person name="Pan Y.S."/>
            <person name="Xia L.Y."/>
            <person name="Li J."/>
            <person name="Zhao F."/>
            <person name="Cao W.C."/>
        </authorList>
    </citation>
    <scope>NUCLEOTIDE SEQUENCE [LARGE SCALE GENOMIC DNA]</scope>
    <source>
        <strain evidence="12">HaeL-2018</strain>
    </source>
</reference>
<dbReference type="InterPro" id="IPR015154">
    <property type="entry name" value="EF-hand_dom_typ2"/>
</dbReference>
<evidence type="ECO:0000256" key="3">
    <source>
        <dbReference type="ARBA" id="ARBA00022490"/>
    </source>
</evidence>
<feature type="compositionally biased region" description="Polar residues" evidence="10">
    <location>
        <begin position="590"/>
        <end position="601"/>
    </location>
</feature>
<evidence type="ECO:0000256" key="8">
    <source>
        <dbReference type="PIRNR" id="PIRNR038204"/>
    </source>
</evidence>
<feature type="domain" description="ZZ-type" evidence="11">
    <location>
        <begin position="234"/>
        <end position="290"/>
    </location>
</feature>
<comment type="subcellular location">
    <subcellularLocation>
        <location evidence="1 8">Cytoplasm</location>
    </subcellularLocation>
</comment>
<evidence type="ECO:0000256" key="4">
    <source>
        <dbReference type="ARBA" id="ARBA00022723"/>
    </source>
</evidence>
<dbReference type="GO" id="GO:0016010">
    <property type="term" value="C:dystrophin-associated glycoprotein complex"/>
    <property type="evidence" value="ECO:0007669"/>
    <property type="project" value="UniProtKB-ARBA"/>
</dbReference>
<evidence type="ECO:0000256" key="1">
    <source>
        <dbReference type="ARBA" id="ARBA00004496"/>
    </source>
</evidence>
<dbReference type="InterPro" id="IPR043145">
    <property type="entry name" value="Znf_ZZ_sf"/>
</dbReference>
<dbReference type="InterPro" id="IPR015153">
    <property type="entry name" value="EF-hand_dom_typ1"/>
</dbReference>
<dbReference type="PANTHER" id="PTHR12268">
    <property type="entry name" value="E3 UBIQUITIN-PROTEIN LIGASE KCMF1"/>
    <property type="match status" value="1"/>
</dbReference>
<dbReference type="GO" id="GO:0050804">
    <property type="term" value="P:modulation of chemical synaptic transmission"/>
    <property type="evidence" value="ECO:0007669"/>
    <property type="project" value="UniProtKB-ARBA"/>
</dbReference>
<dbReference type="InterPro" id="IPR000433">
    <property type="entry name" value="Znf_ZZ"/>
</dbReference>
<keyword evidence="3 8" id="KW-0963">Cytoplasm</keyword>
<feature type="compositionally biased region" description="Acidic residues" evidence="10">
    <location>
        <begin position="611"/>
        <end position="622"/>
    </location>
</feature>
<evidence type="ECO:0000256" key="9">
    <source>
        <dbReference type="PROSITE-ProRule" id="PRU00228"/>
    </source>
</evidence>
<dbReference type="AlphaFoldDB" id="A0A9J6FL33"/>
<dbReference type="Pfam" id="PF00569">
    <property type="entry name" value="ZZ"/>
    <property type="match status" value="1"/>
</dbReference>
<protein>
    <recommendedName>
        <fullName evidence="8">Dystrobrevin</fullName>
    </recommendedName>
</protein>
<dbReference type="PROSITE" id="PS50135">
    <property type="entry name" value="ZF_ZZ_2"/>
    <property type="match status" value="1"/>
</dbReference>
<dbReference type="Proteomes" id="UP000821853">
    <property type="component" value="Chromosome 10"/>
</dbReference>
<dbReference type="SMART" id="SM00291">
    <property type="entry name" value="ZnF_ZZ"/>
    <property type="match status" value="1"/>
</dbReference>